<comment type="caution">
    <text evidence="2">The sequence shown here is derived from an EMBL/GenBank/DDBJ whole genome shotgun (WGS) entry which is preliminary data.</text>
</comment>
<feature type="compositionally biased region" description="Low complexity" evidence="1">
    <location>
        <begin position="1"/>
        <end position="11"/>
    </location>
</feature>
<feature type="region of interest" description="Disordered" evidence="1">
    <location>
        <begin position="1"/>
        <end position="49"/>
    </location>
</feature>
<proteinExistence type="predicted"/>
<dbReference type="EMBL" id="JAZGUE010000004">
    <property type="protein sequence ID" value="KAL2267180.1"/>
    <property type="molecule type" value="Genomic_DNA"/>
</dbReference>
<dbReference type="RefSeq" id="XP_070865907.1">
    <property type="nucleotide sequence ID" value="XM_071010948.1"/>
</dbReference>
<evidence type="ECO:0000313" key="2">
    <source>
        <dbReference type="EMBL" id="KAL2267180.1"/>
    </source>
</evidence>
<sequence length="154" mass="16542">MAPTAPTAAATKRQPSSLPPTTIPVTQRAWSPSSSASSSPTSPTFPATFQHDLSAPSLRLPTTWRCGACARLNPTLDLLRPRPASDGSVAPAGDDAIYDQNGELYLFWRDDPAVSDLSVRSMWEEARWRVWKAGGELLLAEGDAVGSSSWSDED</sequence>
<evidence type="ECO:0000256" key="1">
    <source>
        <dbReference type="SAM" id="MobiDB-lite"/>
    </source>
</evidence>
<feature type="compositionally biased region" description="Low complexity" evidence="1">
    <location>
        <begin position="31"/>
        <end position="49"/>
    </location>
</feature>
<protein>
    <submittedName>
        <fullName evidence="2">Uncharacterized protein</fullName>
    </submittedName>
</protein>
<accession>A0ABR4DAS2</accession>
<gene>
    <name evidence="2" type="ORF">VTJ83DRAFT_4457</name>
</gene>
<keyword evidence="3" id="KW-1185">Reference proteome</keyword>
<name>A0ABR4DAS2_9PEZI</name>
<evidence type="ECO:0000313" key="3">
    <source>
        <dbReference type="Proteomes" id="UP001600064"/>
    </source>
</evidence>
<dbReference type="Proteomes" id="UP001600064">
    <property type="component" value="Unassembled WGS sequence"/>
</dbReference>
<dbReference type="GeneID" id="98125592"/>
<reference evidence="2 3" key="1">
    <citation type="journal article" date="2024" name="Commun. Biol.">
        <title>Comparative genomic analysis of thermophilic fungi reveals convergent evolutionary adaptations and gene losses.</title>
        <authorList>
            <person name="Steindorff A.S."/>
            <person name="Aguilar-Pontes M.V."/>
            <person name="Robinson A.J."/>
            <person name="Andreopoulos B."/>
            <person name="LaButti K."/>
            <person name="Kuo A."/>
            <person name="Mondo S."/>
            <person name="Riley R."/>
            <person name="Otillar R."/>
            <person name="Haridas S."/>
            <person name="Lipzen A."/>
            <person name="Grimwood J."/>
            <person name="Schmutz J."/>
            <person name="Clum A."/>
            <person name="Reid I.D."/>
            <person name="Moisan M.C."/>
            <person name="Butler G."/>
            <person name="Nguyen T.T.M."/>
            <person name="Dewar K."/>
            <person name="Conant G."/>
            <person name="Drula E."/>
            <person name="Henrissat B."/>
            <person name="Hansel C."/>
            <person name="Singer S."/>
            <person name="Hutchinson M.I."/>
            <person name="de Vries R.P."/>
            <person name="Natvig D.O."/>
            <person name="Powell A.J."/>
            <person name="Tsang A."/>
            <person name="Grigoriev I.V."/>
        </authorList>
    </citation>
    <scope>NUCLEOTIDE SEQUENCE [LARGE SCALE GENOMIC DNA]</scope>
    <source>
        <strain evidence="2 3">ATCC 22073</strain>
    </source>
</reference>
<organism evidence="2 3">
    <name type="scientific">Remersonia thermophila</name>
    <dbReference type="NCBI Taxonomy" id="72144"/>
    <lineage>
        <taxon>Eukaryota</taxon>
        <taxon>Fungi</taxon>
        <taxon>Dikarya</taxon>
        <taxon>Ascomycota</taxon>
        <taxon>Pezizomycotina</taxon>
        <taxon>Sordariomycetes</taxon>
        <taxon>Sordariomycetidae</taxon>
        <taxon>Sordariales</taxon>
        <taxon>Sordariales incertae sedis</taxon>
        <taxon>Remersonia</taxon>
    </lineage>
</organism>